<evidence type="ECO:0000259" key="2">
    <source>
        <dbReference type="PROSITE" id="PS50937"/>
    </source>
</evidence>
<dbReference type="InterPro" id="IPR009061">
    <property type="entry name" value="DNA-bd_dom_put_sf"/>
</dbReference>
<sequence length="127" mass="14773">MRIKEVSELLGISSHTLRYYEKVGLMRPVPKNGGGIRDYEEQDVSRLRFIQCMRSADVSIDILKQYIDLFDSPGDTTLQRKALLKDQYEIMQAKYQAMEEGLAYLEHKISLLDTNQLDTKLEESIRK</sequence>
<feature type="domain" description="HTH merR-type" evidence="2">
    <location>
        <begin position="1"/>
        <end position="69"/>
    </location>
</feature>
<evidence type="ECO:0000313" key="4">
    <source>
        <dbReference type="Proteomes" id="UP000063781"/>
    </source>
</evidence>
<proteinExistence type="predicted"/>
<reference evidence="3 4" key="1">
    <citation type="submission" date="2015-10" db="EMBL/GenBank/DDBJ databases">
        <title>Erysipelothrix larvae sp. LV19 isolated from the larval gut of the rhinoceros beetle, Trypoxylus dichotomus.</title>
        <authorList>
            <person name="Lim S."/>
            <person name="Kim B.-C."/>
        </authorList>
    </citation>
    <scope>NUCLEOTIDE SEQUENCE [LARGE SCALE GENOMIC DNA]</scope>
    <source>
        <strain evidence="3 4">LV19</strain>
    </source>
</reference>
<accession>A0A120JTG4</accession>
<gene>
    <name evidence="3" type="ORF">AOC36_01955</name>
</gene>
<dbReference type="EMBL" id="CP013213">
    <property type="protein sequence ID" value="AMC92790.1"/>
    <property type="molecule type" value="Genomic_DNA"/>
</dbReference>
<dbReference type="InterPro" id="IPR047057">
    <property type="entry name" value="MerR_fam"/>
</dbReference>
<dbReference type="Proteomes" id="UP000063781">
    <property type="component" value="Chromosome"/>
</dbReference>
<name>A0A120JTG4_9FIRM</name>
<dbReference type="CDD" id="cd01109">
    <property type="entry name" value="HTH_YyaN"/>
    <property type="match status" value="1"/>
</dbReference>
<protein>
    <recommendedName>
        <fullName evidence="2">HTH merR-type domain-containing protein</fullName>
    </recommendedName>
</protein>
<evidence type="ECO:0000313" key="3">
    <source>
        <dbReference type="EMBL" id="AMC92790.1"/>
    </source>
</evidence>
<organism evidence="3 4">
    <name type="scientific">Erysipelothrix larvae</name>
    <dbReference type="NCBI Taxonomy" id="1514105"/>
    <lineage>
        <taxon>Bacteria</taxon>
        <taxon>Bacillati</taxon>
        <taxon>Bacillota</taxon>
        <taxon>Erysipelotrichia</taxon>
        <taxon>Erysipelotrichales</taxon>
        <taxon>Erysipelotrichaceae</taxon>
        <taxon>Erysipelothrix</taxon>
    </lineage>
</organism>
<dbReference type="PROSITE" id="PS50937">
    <property type="entry name" value="HTH_MERR_2"/>
    <property type="match status" value="1"/>
</dbReference>
<dbReference type="Gene3D" id="1.10.1660.10">
    <property type="match status" value="1"/>
</dbReference>
<dbReference type="AlphaFoldDB" id="A0A120JTG4"/>
<dbReference type="GO" id="GO:0003677">
    <property type="term" value="F:DNA binding"/>
    <property type="evidence" value="ECO:0007669"/>
    <property type="project" value="UniProtKB-KW"/>
</dbReference>
<evidence type="ECO:0000256" key="1">
    <source>
        <dbReference type="ARBA" id="ARBA00023125"/>
    </source>
</evidence>
<dbReference type="PANTHER" id="PTHR30204:SF98">
    <property type="entry name" value="HTH-TYPE TRANSCRIPTIONAL REGULATOR ADHR"/>
    <property type="match status" value="1"/>
</dbReference>
<dbReference type="OrthoDB" id="9811174at2"/>
<dbReference type="PRINTS" id="PR00040">
    <property type="entry name" value="HTHMERR"/>
</dbReference>
<keyword evidence="4" id="KW-1185">Reference proteome</keyword>
<dbReference type="RefSeq" id="WP_067630684.1">
    <property type="nucleotide sequence ID" value="NZ_CP013213.1"/>
</dbReference>
<dbReference type="PANTHER" id="PTHR30204">
    <property type="entry name" value="REDOX-CYCLING DRUG-SENSING TRANSCRIPTIONAL ACTIVATOR SOXR"/>
    <property type="match status" value="1"/>
</dbReference>
<dbReference type="SMART" id="SM00422">
    <property type="entry name" value="HTH_MERR"/>
    <property type="match status" value="1"/>
</dbReference>
<dbReference type="KEGG" id="erl:AOC36_01955"/>
<dbReference type="GO" id="GO:0003700">
    <property type="term" value="F:DNA-binding transcription factor activity"/>
    <property type="evidence" value="ECO:0007669"/>
    <property type="project" value="InterPro"/>
</dbReference>
<keyword evidence="1" id="KW-0238">DNA-binding</keyword>
<dbReference type="Pfam" id="PF13411">
    <property type="entry name" value="MerR_1"/>
    <property type="match status" value="1"/>
</dbReference>
<dbReference type="STRING" id="1514105.AOC36_01955"/>
<dbReference type="InterPro" id="IPR000551">
    <property type="entry name" value="MerR-type_HTH_dom"/>
</dbReference>
<dbReference type="SUPFAM" id="SSF46955">
    <property type="entry name" value="Putative DNA-binding domain"/>
    <property type="match status" value="1"/>
</dbReference>